<dbReference type="InterPro" id="IPR010071">
    <property type="entry name" value="AA_adenyl_dom"/>
</dbReference>
<dbReference type="Gene3D" id="3.30.300.30">
    <property type="match status" value="1"/>
</dbReference>
<dbReference type="NCBIfam" id="TIGR01733">
    <property type="entry name" value="AA-adenyl-dom"/>
    <property type="match status" value="1"/>
</dbReference>
<reference evidence="4" key="1">
    <citation type="journal article" date="2019" name="Int. J. Syst. Evol. Microbiol.">
        <title>The Global Catalogue of Microorganisms (GCM) 10K type strain sequencing project: providing services to taxonomists for standard genome sequencing and annotation.</title>
        <authorList>
            <consortium name="The Broad Institute Genomics Platform"/>
            <consortium name="The Broad Institute Genome Sequencing Center for Infectious Disease"/>
            <person name="Wu L."/>
            <person name="Ma J."/>
        </authorList>
    </citation>
    <scope>NUCLEOTIDE SEQUENCE [LARGE SCALE GENOMIC DNA]</scope>
    <source>
        <strain evidence="4">DT43</strain>
    </source>
</reference>
<comment type="cofactor">
    <cofactor evidence="1">
        <name>pantetheine 4'-phosphate</name>
        <dbReference type="ChEBI" id="CHEBI:47942"/>
    </cofactor>
</comment>
<dbReference type="InterPro" id="IPR036736">
    <property type="entry name" value="ACP-like_sf"/>
</dbReference>
<name>A0ABV8YIX6_9ACTN</name>
<dbReference type="SUPFAM" id="SSF47336">
    <property type="entry name" value="ACP-like"/>
    <property type="match status" value="1"/>
</dbReference>
<dbReference type="Pfam" id="PF00550">
    <property type="entry name" value="PP-binding"/>
    <property type="match status" value="1"/>
</dbReference>
<dbReference type="PANTHER" id="PTHR45527:SF1">
    <property type="entry name" value="FATTY ACID SYNTHASE"/>
    <property type="match status" value="1"/>
</dbReference>
<dbReference type="Pfam" id="PF00501">
    <property type="entry name" value="AMP-binding"/>
    <property type="match status" value="1"/>
</dbReference>
<evidence type="ECO:0000313" key="3">
    <source>
        <dbReference type="EMBL" id="MFC4465252.1"/>
    </source>
</evidence>
<proteinExistence type="predicted"/>
<dbReference type="InterPro" id="IPR000873">
    <property type="entry name" value="AMP-dep_synth/lig_dom"/>
</dbReference>
<dbReference type="PROSITE" id="PS50075">
    <property type="entry name" value="CARRIER"/>
    <property type="match status" value="1"/>
</dbReference>
<dbReference type="InterPro" id="IPR001242">
    <property type="entry name" value="Condensation_dom"/>
</dbReference>
<dbReference type="EMBL" id="JBHSFG010000020">
    <property type="protein sequence ID" value="MFC4465252.1"/>
    <property type="molecule type" value="Genomic_DNA"/>
</dbReference>
<dbReference type="InterPro" id="IPR023213">
    <property type="entry name" value="CAT-like_dom_sf"/>
</dbReference>
<dbReference type="Proteomes" id="UP001596012">
    <property type="component" value="Unassembled WGS sequence"/>
</dbReference>
<dbReference type="Gene3D" id="3.30.559.10">
    <property type="entry name" value="Chloramphenicol acetyltransferase-like domain"/>
    <property type="match status" value="1"/>
</dbReference>
<dbReference type="SUPFAM" id="SSF56801">
    <property type="entry name" value="Acetyl-CoA synthetase-like"/>
    <property type="match status" value="1"/>
</dbReference>
<keyword evidence="4" id="KW-1185">Reference proteome</keyword>
<accession>A0ABV8YIX6</accession>
<dbReference type="InterPro" id="IPR045851">
    <property type="entry name" value="AMP-bd_C_sf"/>
</dbReference>
<dbReference type="Gene3D" id="3.30.559.30">
    <property type="entry name" value="Nonribosomal peptide synthetase, condensation domain"/>
    <property type="match status" value="1"/>
</dbReference>
<dbReference type="Pfam" id="PF00668">
    <property type="entry name" value="Condensation"/>
    <property type="match status" value="1"/>
</dbReference>
<sequence>MAAHAARHPGAIALRQHGSEVTYGELDAAAAQLAVRLKAAGARPGTVVPVRLPRSPGLVAALLAVLRLGAAYAAIPADWPPDRLARLVRIGRASLAVDHSAAPASWPCSVVSVPTRLPLAEPGAPGGLGCPDDGAGSSGEGGASGNDPACVFFTSGSMGEPKGAVCPHRALTGLLHKPDFARYDTETVTLLAAALPWDAFALELWGALLNGGCCVLPPEGPLGPEEMSEAIRSNGVNTLWLTSSLFNTLIDIDAHCMDGVRQVLIGGERLSAPHVRRFRQAHPGVQIVNGYGPVEATVFTTTHPVRDEDVAPDSTDIPIGRPVAGAAVHVLDTDGRPVAGEEVGELYVSGRGLTLGYLASPRETALQFVPVAGGARAYRTGDLVRREPDGILRYVGRADRQVKLRGMRIEPGEIEAALRDCAGIADAAVVPRHDADGAVVSLHGWYTGEQVDPARLREALKKRLPASFVPATFAHLEALPKGDSGKTDTRILRDMAAALTEPTAAHPAEHAPSASPTPLISLVNRAMSEVLGRPLQTEDTDFLQAGGTSLAAITLAVLLSKETGRKIAAVDILKARTSSAIARQVQHAATLPEPANGATAVSAAQRGLWMTEQIYGSGIERAHLVHRLFKLDGEVDTGALVHALQDVAEAHPALRQVLAEGKATPVLCPLDARQAVALSTTRPVRHPEELLEREETWQVGLSGPTLRLTVARCGPRSGQTALAVVAHHAFIDGWSLRILFQDLRLAYRARCLEQPPRIASEQLSYANWAAAEGTDGRSSATTFWPTELRDVPDITWPLPGGGGSAGFTVHNLEIPTTLGQYARDQRVTVTSVLVSALAGALAKAVGTDDLCVAVPVAGRDDPRLERTLGLCVNPLPVRVRHANATPEDLLRTAHGALLRSMRHAMPFDEIVAAANPQRSERPALCQVSVLRHLQPDPELALPGLTVTRFPTPPSGAMYEMMLEAWPLRKGGWTAWLQTSRSAVTGGVADAVLGHLTAAFSSMAHSST</sequence>
<organism evidence="3 4">
    <name type="scientific">Streptomyces xiangluensis</name>
    <dbReference type="NCBI Taxonomy" id="2665720"/>
    <lineage>
        <taxon>Bacteria</taxon>
        <taxon>Bacillati</taxon>
        <taxon>Actinomycetota</taxon>
        <taxon>Actinomycetes</taxon>
        <taxon>Kitasatosporales</taxon>
        <taxon>Streptomycetaceae</taxon>
        <taxon>Streptomyces</taxon>
    </lineage>
</organism>
<dbReference type="Gene3D" id="3.40.50.12780">
    <property type="entry name" value="N-terminal domain of ligase-like"/>
    <property type="match status" value="1"/>
</dbReference>
<feature type="domain" description="Carrier" evidence="2">
    <location>
        <begin position="514"/>
        <end position="589"/>
    </location>
</feature>
<dbReference type="RefSeq" id="WP_386341862.1">
    <property type="nucleotide sequence ID" value="NZ_JBHSFG010000020.1"/>
</dbReference>
<dbReference type="SUPFAM" id="SSF52777">
    <property type="entry name" value="CoA-dependent acyltransferases"/>
    <property type="match status" value="2"/>
</dbReference>
<dbReference type="InterPro" id="IPR042099">
    <property type="entry name" value="ANL_N_sf"/>
</dbReference>
<dbReference type="Gene3D" id="1.10.1200.10">
    <property type="entry name" value="ACP-like"/>
    <property type="match status" value="1"/>
</dbReference>
<evidence type="ECO:0000313" key="4">
    <source>
        <dbReference type="Proteomes" id="UP001596012"/>
    </source>
</evidence>
<dbReference type="CDD" id="cd12117">
    <property type="entry name" value="A_NRPS_Srf_like"/>
    <property type="match status" value="1"/>
</dbReference>
<dbReference type="InterPro" id="IPR009081">
    <property type="entry name" value="PP-bd_ACP"/>
</dbReference>
<evidence type="ECO:0000259" key="2">
    <source>
        <dbReference type="PROSITE" id="PS50075"/>
    </source>
</evidence>
<dbReference type="InterPro" id="IPR025110">
    <property type="entry name" value="AMP-bd_C"/>
</dbReference>
<gene>
    <name evidence="3" type="ORF">ACFPH6_11985</name>
</gene>
<comment type="caution">
    <text evidence="3">The sequence shown here is derived from an EMBL/GenBank/DDBJ whole genome shotgun (WGS) entry which is preliminary data.</text>
</comment>
<dbReference type="Pfam" id="PF13193">
    <property type="entry name" value="AMP-binding_C"/>
    <property type="match status" value="1"/>
</dbReference>
<evidence type="ECO:0000256" key="1">
    <source>
        <dbReference type="ARBA" id="ARBA00001957"/>
    </source>
</evidence>
<dbReference type="PANTHER" id="PTHR45527">
    <property type="entry name" value="NONRIBOSOMAL PEPTIDE SYNTHETASE"/>
    <property type="match status" value="1"/>
</dbReference>
<protein>
    <submittedName>
        <fullName evidence="3">Amino acid adenylation domain-containing protein</fullName>
    </submittedName>
</protein>